<dbReference type="EMBL" id="JANFNH010000005">
    <property type="protein sequence ID" value="MCQ4042019.1"/>
    <property type="molecule type" value="Genomic_DNA"/>
</dbReference>
<dbReference type="Pfam" id="PF20703">
    <property type="entry name" value="nSTAND1"/>
    <property type="match status" value="1"/>
</dbReference>
<feature type="repeat" description="WD" evidence="3">
    <location>
        <begin position="404"/>
        <end position="445"/>
    </location>
</feature>
<keyword evidence="1 3" id="KW-0853">WD repeat</keyword>
<reference evidence="5 6" key="1">
    <citation type="submission" date="2022-06" db="EMBL/GenBank/DDBJ databases">
        <title>Draft genome sequence of type strain Streptomyces rubrisoli DSM 42083.</title>
        <authorList>
            <person name="Duangmal K."/>
            <person name="Klaysubun C."/>
        </authorList>
    </citation>
    <scope>NUCLEOTIDE SEQUENCE [LARGE SCALE GENOMIC DNA]</scope>
    <source>
        <strain evidence="5 6">DSM 42083</strain>
    </source>
</reference>
<gene>
    <name evidence="5" type="ORF">NON19_08225</name>
</gene>
<keyword evidence="2" id="KW-0677">Repeat</keyword>
<dbReference type="InterPro" id="IPR020472">
    <property type="entry name" value="WD40_PAC1"/>
</dbReference>
<evidence type="ECO:0000256" key="1">
    <source>
        <dbReference type="ARBA" id="ARBA00022574"/>
    </source>
</evidence>
<feature type="domain" description="Novel STAND NTPase 1" evidence="4">
    <location>
        <begin position="32"/>
        <end position="287"/>
    </location>
</feature>
<dbReference type="InterPro" id="IPR049052">
    <property type="entry name" value="nSTAND1"/>
</dbReference>
<evidence type="ECO:0000313" key="6">
    <source>
        <dbReference type="Proteomes" id="UP001206206"/>
    </source>
</evidence>
<dbReference type="SUPFAM" id="SSF52540">
    <property type="entry name" value="P-loop containing nucleoside triphosphate hydrolases"/>
    <property type="match status" value="1"/>
</dbReference>
<dbReference type="PROSITE" id="PS00678">
    <property type="entry name" value="WD_REPEATS_1"/>
    <property type="match status" value="4"/>
</dbReference>
<dbReference type="PRINTS" id="PR00320">
    <property type="entry name" value="GPROTEINBRPT"/>
</dbReference>
<evidence type="ECO:0000313" key="5">
    <source>
        <dbReference type="EMBL" id="MCQ4042019.1"/>
    </source>
</evidence>
<dbReference type="SUPFAM" id="SSF50978">
    <property type="entry name" value="WD40 repeat-like"/>
    <property type="match status" value="2"/>
</dbReference>
<evidence type="ECO:0000259" key="4">
    <source>
        <dbReference type="Pfam" id="PF20703"/>
    </source>
</evidence>
<dbReference type="Gene3D" id="2.130.10.10">
    <property type="entry name" value="YVTN repeat-like/Quinoprotein amine dehydrogenase"/>
    <property type="match status" value="4"/>
</dbReference>
<dbReference type="InterPro" id="IPR015943">
    <property type="entry name" value="WD40/YVTN_repeat-like_dom_sf"/>
</dbReference>
<feature type="repeat" description="WD" evidence="3">
    <location>
        <begin position="327"/>
        <end position="351"/>
    </location>
</feature>
<dbReference type="PROSITE" id="PS50294">
    <property type="entry name" value="WD_REPEATS_REGION"/>
    <property type="match status" value="6"/>
</dbReference>
<evidence type="ECO:0000256" key="2">
    <source>
        <dbReference type="ARBA" id="ARBA00022737"/>
    </source>
</evidence>
<organism evidence="5 6">
    <name type="scientific">Streptantibioticus rubrisoli</name>
    <dbReference type="NCBI Taxonomy" id="1387313"/>
    <lineage>
        <taxon>Bacteria</taxon>
        <taxon>Bacillati</taxon>
        <taxon>Actinomycetota</taxon>
        <taxon>Actinomycetes</taxon>
        <taxon>Kitasatosporales</taxon>
        <taxon>Streptomycetaceae</taxon>
        <taxon>Streptantibioticus</taxon>
    </lineage>
</organism>
<protein>
    <recommendedName>
        <fullName evidence="4">Novel STAND NTPase 1 domain-containing protein</fullName>
    </recommendedName>
</protein>
<dbReference type="RefSeq" id="WP_255926027.1">
    <property type="nucleotide sequence ID" value="NZ_JANFNH010000005.1"/>
</dbReference>
<dbReference type="SMART" id="SM00320">
    <property type="entry name" value="WD40"/>
    <property type="match status" value="11"/>
</dbReference>
<feature type="repeat" description="WD" evidence="3">
    <location>
        <begin position="707"/>
        <end position="748"/>
    </location>
</feature>
<dbReference type="CDD" id="cd00200">
    <property type="entry name" value="WD40"/>
    <property type="match status" value="2"/>
</dbReference>
<evidence type="ECO:0000256" key="3">
    <source>
        <dbReference type="PROSITE-ProRule" id="PRU00221"/>
    </source>
</evidence>
<accession>A0ABT1P9H7</accession>
<proteinExistence type="predicted"/>
<dbReference type="PANTHER" id="PTHR19879">
    <property type="entry name" value="TRANSCRIPTION INITIATION FACTOR TFIID"/>
    <property type="match status" value="1"/>
</dbReference>
<dbReference type="PROSITE" id="PS50082">
    <property type="entry name" value="WD_REPEATS_2"/>
    <property type="match status" value="7"/>
</dbReference>
<feature type="repeat" description="WD" evidence="3">
    <location>
        <begin position="278"/>
        <end position="319"/>
    </location>
</feature>
<sequence>MHALTPEFTRACDEALAAGGALVKLAVRGECPYPGLAAFEERHARWFHGRTAALAALIGALEKRMHDRTGPLLVVGPSGAGKSSLLRAGLLPALARGDLTGLGPTPAAVFTPTASPARQLAEQRARDRGEPTVWVVDQLEEIFTLCPDEDEQRSFLDALCAEAGPGGSRVVVLGVRADFYGHCLAHDGLLVSARRGHLPLGPMSRRELVDAVREPARAAGLELEPGLLELLLNDLGLRGDDPGDCPDPGVLPLLAHTLRALWQQRSGRTLTIAGYRAITEQTDAVNALAFSPDGATLAAAGDDGAVRQWETASGRPRFQPMRLHSPVLGVAYSADGTYIAACARDRVIRLWRRDGSDQPRQLSGVHQAAVIHVTFSPDSRTLVSTSDDHTAVLWDTTTGQTVRTLRADDAVFDAAFNTDGSLLATASYDHTVQLWDPTTGDLVQRLPAHNERVMGVAFSPDGHWLASVGMDGNAALWDLAGAVQMSRPWTAVHGMATSPDGTWLVTGDSNGVVRTWRRHPHTRDGRDLRLVRQQQLPPQAHAVWQMAFCPDGRTVGIVTDSPRVRLLDTPTGQLSVLDGGTGSARTIACDHAGMVLSTDDPGQTRIWDARTQRQLLLLDNLVPRALAVDPQGRFLARPAPGRVELRDLTGQPLTDSAAFQGVDIALAAALSPDSTLLAAALSDHSVQVWQLHQLPGHRFTLTAVRRLLGPSANPEALTFSPDGHTLAAAGDDSAVQLWDTRTWQHTATLTGPTGRITSLAFTPDSTALVSTGDDGLTRFWDLDIPRAFQHACQVASWLTRTEWAEQITGPYVPACRRAAR</sequence>
<feature type="repeat" description="WD" evidence="3">
    <location>
        <begin position="446"/>
        <end position="479"/>
    </location>
</feature>
<dbReference type="InterPro" id="IPR019775">
    <property type="entry name" value="WD40_repeat_CS"/>
</dbReference>
<dbReference type="InterPro" id="IPR027417">
    <property type="entry name" value="P-loop_NTPase"/>
</dbReference>
<comment type="caution">
    <text evidence="5">The sequence shown here is derived from an EMBL/GenBank/DDBJ whole genome shotgun (WGS) entry which is preliminary data.</text>
</comment>
<feature type="repeat" description="WD" evidence="3">
    <location>
        <begin position="363"/>
        <end position="404"/>
    </location>
</feature>
<dbReference type="InterPro" id="IPR036322">
    <property type="entry name" value="WD40_repeat_dom_sf"/>
</dbReference>
<feature type="repeat" description="WD" evidence="3">
    <location>
        <begin position="749"/>
        <end position="783"/>
    </location>
</feature>
<dbReference type="InterPro" id="IPR001680">
    <property type="entry name" value="WD40_rpt"/>
</dbReference>
<keyword evidence="6" id="KW-1185">Reference proteome</keyword>
<name>A0ABT1P9H7_9ACTN</name>
<dbReference type="PANTHER" id="PTHR19879:SF9">
    <property type="entry name" value="TRANSCRIPTION INITIATION FACTOR TFIID SUBUNIT 5"/>
    <property type="match status" value="1"/>
</dbReference>
<dbReference type="Proteomes" id="UP001206206">
    <property type="component" value="Unassembled WGS sequence"/>
</dbReference>
<dbReference type="Pfam" id="PF00400">
    <property type="entry name" value="WD40"/>
    <property type="match status" value="8"/>
</dbReference>